<keyword evidence="8" id="KW-1185">Reference proteome</keyword>
<feature type="domain" description="HTH araC/xylS-type" evidence="5">
    <location>
        <begin position="181"/>
        <end position="279"/>
    </location>
</feature>
<dbReference type="Proteomes" id="UP000092024">
    <property type="component" value="Unassembled WGS sequence"/>
</dbReference>
<dbReference type="PANTHER" id="PTHR43280">
    <property type="entry name" value="ARAC-FAMILY TRANSCRIPTIONAL REGULATOR"/>
    <property type="match status" value="1"/>
</dbReference>
<keyword evidence="1" id="KW-0805">Transcription regulation</keyword>
<evidence type="ECO:0000259" key="5">
    <source>
        <dbReference type="PROSITE" id="PS01124"/>
    </source>
</evidence>
<dbReference type="SUPFAM" id="SSF53807">
    <property type="entry name" value="Helical backbone' metal receptor"/>
    <property type="match status" value="1"/>
</dbReference>
<comment type="caution">
    <text evidence="7">The sequence shown here is derived from an EMBL/GenBank/DDBJ whole genome shotgun (WGS) entry which is preliminary data.</text>
</comment>
<dbReference type="PROSITE" id="PS01124">
    <property type="entry name" value="HTH_ARAC_FAMILY_2"/>
    <property type="match status" value="1"/>
</dbReference>
<dbReference type="Pfam" id="PF01497">
    <property type="entry name" value="Peripla_BP_2"/>
    <property type="match status" value="1"/>
</dbReference>
<gene>
    <name evidence="7" type="ORF">A7K91_22950</name>
</gene>
<dbReference type="STRING" id="1844972.A7K91_22950"/>
<dbReference type="Pfam" id="PF12833">
    <property type="entry name" value="HTH_18"/>
    <property type="match status" value="1"/>
</dbReference>
<dbReference type="GO" id="GO:0003700">
    <property type="term" value="F:DNA-binding transcription factor activity"/>
    <property type="evidence" value="ECO:0007669"/>
    <property type="project" value="InterPro"/>
</dbReference>
<dbReference type="Gene3D" id="3.40.50.1980">
    <property type="entry name" value="Nitrogenase molybdenum iron protein domain"/>
    <property type="match status" value="2"/>
</dbReference>
<dbReference type="InterPro" id="IPR037923">
    <property type="entry name" value="HTH-like"/>
</dbReference>
<name>A0A1A5YCX0_9BACL</name>
<evidence type="ECO:0000256" key="3">
    <source>
        <dbReference type="ARBA" id="ARBA00023163"/>
    </source>
</evidence>
<accession>A0A1A5YCX0</accession>
<dbReference type="PANTHER" id="PTHR43280:SF28">
    <property type="entry name" value="HTH-TYPE TRANSCRIPTIONAL ACTIVATOR RHAS"/>
    <property type="match status" value="1"/>
</dbReference>
<protein>
    <recommendedName>
        <fullName evidence="9">AraC family transcriptional regulator</fullName>
    </recommendedName>
</protein>
<dbReference type="InterPro" id="IPR018062">
    <property type="entry name" value="HTH_AraC-typ_CS"/>
</dbReference>
<evidence type="ECO:0000256" key="2">
    <source>
        <dbReference type="ARBA" id="ARBA00023125"/>
    </source>
</evidence>
<organism evidence="7 8">
    <name type="scientific">Paenibacillus oryzae</name>
    <dbReference type="NCBI Taxonomy" id="1844972"/>
    <lineage>
        <taxon>Bacteria</taxon>
        <taxon>Bacillati</taxon>
        <taxon>Bacillota</taxon>
        <taxon>Bacilli</taxon>
        <taxon>Bacillales</taxon>
        <taxon>Paenibacillaceae</taxon>
        <taxon>Paenibacillus</taxon>
    </lineage>
</organism>
<dbReference type="PROSITE" id="PS50983">
    <property type="entry name" value="FE_B12_PBP"/>
    <property type="match status" value="1"/>
</dbReference>
<dbReference type="Gene3D" id="1.10.10.60">
    <property type="entry name" value="Homeodomain-like"/>
    <property type="match status" value="2"/>
</dbReference>
<evidence type="ECO:0008006" key="9">
    <source>
        <dbReference type="Google" id="ProtNLM"/>
    </source>
</evidence>
<proteinExistence type="predicted"/>
<dbReference type="AlphaFoldDB" id="A0A1A5YCX0"/>
<reference evidence="7 8" key="1">
    <citation type="submission" date="2016-05" db="EMBL/GenBank/DDBJ databases">
        <title>Paenibacillus oryzae. sp. nov., isolated from the rice root.</title>
        <authorList>
            <person name="Zhang J."/>
            <person name="Zhang X."/>
        </authorList>
    </citation>
    <scope>NUCLEOTIDE SEQUENCE [LARGE SCALE GENOMIC DNA]</scope>
    <source>
        <strain evidence="7 8">1DrF-4</strain>
    </source>
</reference>
<dbReference type="PRINTS" id="PR00032">
    <property type="entry name" value="HTHARAC"/>
</dbReference>
<dbReference type="SMART" id="SM00342">
    <property type="entry name" value="HTH_ARAC"/>
    <property type="match status" value="1"/>
</dbReference>
<keyword evidence="4" id="KW-0175">Coiled coil</keyword>
<dbReference type="InterPro" id="IPR018060">
    <property type="entry name" value="HTH_AraC"/>
</dbReference>
<dbReference type="InterPro" id="IPR002491">
    <property type="entry name" value="ABC_transptr_periplasmic_BD"/>
</dbReference>
<evidence type="ECO:0000313" key="7">
    <source>
        <dbReference type="EMBL" id="OBR63427.1"/>
    </source>
</evidence>
<dbReference type="InterPro" id="IPR020449">
    <property type="entry name" value="Tscrpt_reg_AraC-type_HTH"/>
</dbReference>
<feature type="coiled-coil region" evidence="4">
    <location>
        <begin position="382"/>
        <end position="409"/>
    </location>
</feature>
<sequence length="541" mass="60769">MHVPASWMPIENIVFRLRNVEYWRLEAGERRSGHDRDKLSLLLVVAGSGIVESGNRRQIASRGSWFLGTEGASLEIVAQEGEGLACYDITFNLLKDSFQSAEPLTSEKPKKAEEEEMFYCGEAAESQWLPMLNKARRLYLGRDAADGLSGFRGQLVFQELMYEFLQLASIHKYDNAEEAIWSVVRYMEGHFQHALTREQLAKISGLNKEYFSKLFKKVTGKTPKAYLTDIRINNAKRELLRGHIAISDIAAHVGFEEGYYFSRKFKQAVGMAPTEYAAKQKNKVACLFFPYIDHLLALGITPYAAMIPRLHPLARLIASSIALGEDETELSSRVAETLAIAEPEMILCSNYINPQQEHRLSRIAPTVPVVWNQNWRLALREIAALLGRLREADNALAAYEQRCSEAGARLRNKLGEQTVALVRIHHKEIRLYGGPARGYTGPVIYGELGLNAPAFIKDALWDVSTAGISLDELRQLDADHLLLVTDPDAEFHANMVLGTPEWNKLRAVQNGNVYQAGYFVWMSCGAVMNTMKIDEILAFLG</sequence>
<keyword evidence="3" id="KW-0804">Transcription</keyword>
<dbReference type="SUPFAM" id="SSF51215">
    <property type="entry name" value="Regulatory protein AraC"/>
    <property type="match status" value="1"/>
</dbReference>
<evidence type="ECO:0000256" key="4">
    <source>
        <dbReference type="SAM" id="Coils"/>
    </source>
</evidence>
<evidence type="ECO:0000256" key="1">
    <source>
        <dbReference type="ARBA" id="ARBA00023015"/>
    </source>
</evidence>
<dbReference type="SUPFAM" id="SSF46689">
    <property type="entry name" value="Homeodomain-like"/>
    <property type="match status" value="2"/>
</dbReference>
<dbReference type="PROSITE" id="PS00041">
    <property type="entry name" value="HTH_ARAC_FAMILY_1"/>
    <property type="match status" value="1"/>
</dbReference>
<keyword evidence="2" id="KW-0238">DNA-binding</keyword>
<feature type="domain" description="Fe/B12 periplasmic-binding" evidence="6">
    <location>
        <begin position="283"/>
        <end position="541"/>
    </location>
</feature>
<dbReference type="InterPro" id="IPR009057">
    <property type="entry name" value="Homeodomain-like_sf"/>
</dbReference>
<evidence type="ECO:0000259" key="6">
    <source>
        <dbReference type="PROSITE" id="PS50983"/>
    </source>
</evidence>
<dbReference type="GO" id="GO:0043565">
    <property type="term" value="F:sequence-specific DNA binding"/>
    <property type="evidence" value="ECO:0007669"/>
    <property type="project" value="InterPro"/>
</dbReference>
<evidence type="ECO:0000313" key="8">
    <source>
        <dbReference type="Proteomes" id="UP000092024"/>
    </source>
</evidence>
<dbReference type="EMBL" id="LYPA01000073">
    <property type="protein sequence ID" value="OBR63427.1"/>
    <property type="molecule type" value="Genomic_DNA"/>
</dbReference>
<dbReference type="RefSeq" id="WP_068686384.1">
    <property type="nucleotide sequence ID" value="NZ_LYPA01000073.1"/>
</dbReference>